<evidence type="ECO:0000256" key="3">
    <source>
        <dbReference type="ARBA" id="ARBA00022806"/>
    </source>
</evidence>
<dbReference type="SUPFAM" id="SSF52540">
    <property type="entry name" value="P-loop containing nucleoside triphosphate hydrolases"/>
    <property type="match status" value="1"/>
</dbReference>
<dbReference type="PROSITE" id="PS51194">
    <property type="entry name" value="HELICASE_CTER"/>
    <property type="match status" value="1"/>
</dbReference>
<dbReference type="Pfam" id="PF11898">
    <property type="entry name" value="DUF3418"/>
    <property type="match status" value="1"/>
</dbReference>
<keyword evidence="9" id="KW-1185">Reference proteome</keyword>
<dbReference type="NCBIfam" id="TIGR01967">
    <property type="entry name" value="DEAH_box_HrpA"/>
    <property type="match status" value="1"/>
</dbReference>
<dbReference type="Pfam" id="PF00270">
    <property type="entry name" value="DEAD"/>
    <property type="match status" value="1"/>
</dbReference>
<dbReference type="Pfam" id="PF21010">
    <property type="entry name" value="HA2_C"/>
    <property type="match status" value="1"/>
</dbReference>
<dbReference type="SMART" id="SM00487">
    <property type="entry name" value="DEXDc"/>
    <property type="match status" value="1"/>
</dbReference>
<dbReference type="GO" id="GO:0005524">
    <property type="term" value="F:ATP binding"/>
    <property type="evidence" value="ECO:0007669"/>
    <property type="project" value="UniProtKB-KW"/>
</dbReference>
<dbReference type="InterPro" id="IPR003593">
    <property type="entry name" value="AAA+_ATPase"/>
</dbReference>
<dbReference type="Gene3D" id="3.40.50.300">
    <property type="entry name" value="P-loop containing nucleotide triphosphate hydrolases"/>
    <property type="match status" value="2"/>
</dbReference>
<evidence type="ECO:0000313" key="8">
    <source>
        <dbReference type="EMBL" id="QGT77561.1"/>
    </source>
</evidence>
<dbReference type="PANTHER" id="PTHR18934:SF99">
    <property type="entry name" value="ATP-DEPENDENT RNA HELICASE DHX37-RELATED"/>
    <property type="match status" value="1"/>
</dbReference>
<keyword evidence="3 8" id="KW-0347">Helicase</keyword>
<dbReference type="Pfam" id="PF00271">
    <property type="entry name" value="Helicase_C"/>
    <property type="match status" value="1"/>
</dbReference>
<dbReference type="InterPro" id="IPR027417">
    <property type="entry name" value="P-loop_NTPase"/>
</dbReference>
<keyword evidence="4" id="KW-0067">ATP-binding</keyword>
<evidence type="ECO:0000256" key="5">
    <source>
        <dbReference type="SAM" id="MobiDB-lite"/>
    </source>
</evidence>
<evidence type="ECO:0000256" key="2">
    <source>
        <dbReference type="ARBA" id="ARBA00022801"/>
    </source>
</evidence>
<dbReference type="InterPro" id="IPR048333">
    <property type="entry name" value="HA2_WH"/>
</dbReference>
<dbReference type="CDD" id="cd18791">
    <property type="entry name" value="SF2_C_RHA"/>
    <property type="match status" value="1"/>
</dbReference>
<organism evidence="8 9">
    <name type="scientific">Guyparkeria halophila</name>
    <dbReference type="NCBI Taxonomy" id="47960"/>
    <lineage>
        <taxon>Bacteria</taxon>
        <taxon>Pseudomonadati</taxon>
        <taxon>Pseudomonadota</taxon>
        <taxon>Gammaproteobacteria</taxon>
        <taxon>Chromatiales</taxon>
        <taxon>Thioalkalibacteraceae</taxon>
        <taxon>Guyparkeria</taxon>
    </lineage>
</organism>
<keyword evidence="1" id="KW-0547">Nucleotide-binding</keyword>
<dbReference type="EMBL" id="CP046415">
    <property type="protein sequence ID" value="QGT77561.1"/>
    <property type="molecule type" value="Genomic_DNA"/>
</dbReference>
<evidence type="ECO:0000313" key="9">
    <source>
        <dbReference type="Proteomes" id="UP000427716"/>
    </source>
</evidence>
<dbReference type="SMART" id="SM00490">
    <property type="entry name" value="HELICc"/>
    <property type="match status" value="1"/>
</dbReference>
<dbReference type="SMART" id="SM00847">
    <property type="entry name" value="HA2"/>
    <property type="match status" value="1"/>
</dbReference>
<dbReference type="Proteomes" id="UP000427716">
    <property type="component" value="Chromosome"/>
</dbReference>
<dbReference type="InterPro" id="IPR007502">
    <property type="entry name" value="Helicase-assoc_dom"/>
</dbReference>
<dbReference type="EC" id="3.6.4.13" evidence="8"/>
<feature type="domain" description="Helicase ATP-binding" evidence="6">
    <location>
        <begin position="153"/>
        <end position="321"/>
    </location>
</feature>
<dbReference type="Pfam" id="PF07717">
    <property type="entry name" value="OB_NTP_bind"/>
    <property type="match status" value="1"/>
</dbReference>
<dbReference type="KEGG" id="ghl:GM160_00940"/>
<keyword evidence="2 8" id="KW-0378">Hydrolase</keyword>
<dbReference type="InterPro" id="IPR011545">
    <property type="entry name" value="DEAD/DEAH_box_helicase_dom"/>
</dbReference>
<dbReference type="SMART" id="SM00382">
    <property type="entry name" value="AAA"/>
    <property type="match status" value="1"/>
</dbReference>
<dbReference type="FunFam" id="1.20.120.1080:FF:000005">
    <property type="entry name" value="ATP-dependent helicase HrpA"/>
    <property type="match status" value="1"/>
</dbReference>
<proteinExistence type="predicted"/>
<evidence type="ECO:0000259" key="6">
    <source>
        <dbReference type="PROSITE" id="PS51192"/>
    </source>
</evidence>
<reference evidence="8 9" key="1">
    <citation type="submission" date="2019-11" db="EMBL/GenBank/DDBJ databases">
        <authorList>
            <person name="Zhang J."/>
            <person name="Sun C."/>
        </authorList>
    </citation>
    <scope>NUCLEOTIDE SEQUENCE [LARGE SCALE GENOMIC DNA]</scope>
    <source>
        <strain evidence="9">sp2</strain>
    </source>
</reference>
<feature type="domain" description="Helicase C-terminal" evidence="7">
    <location>
        <begin position="358"/>
        <end position="521"/>
    </location>
</feature>
<dbReference type="InterPro" id="IPR014001">
    <property type="entry name" value="Helicase_ATP-bd"/>
</dbReference>
<sequence>MPTQCTPPKNPTARAAKKLTFSGMEQPLRECVCGPAIKRLLVTAPEVAIRDVTIQPTASRTMGRMSHPVDSADPASILAYINANRDHLALRHLPQIDRQLRRLEEGTPDEAALHRLLDRVTAAADEVAAREALAIDIAYPESLPVSGAREAILAAIQSHPVTIIAGETGSGKTTQIPKMLLELGYGRRGLIGHTQPRRIAARNVARRLAEELDEGPHGGDGRTAVGYKVRFSDQTRPDSRVAVMTDGLLLAELQHDRDLLRYDALIIDEAHERSLNIDFLLGVMKRLLARRPDFRLIITSATIDPERFAEHFADGENGRPPIISVSGRGYPVEVRYRPPEADRDEELGSTIARGVMHAVNELVHEGPGDILVFLPGEREIRETERQLSRHGLRNTEILPLYARLSAADQQRVFAPHAGRRIVLSTNVAETSLTVPGIHYVIDSGVARISRYHPRARLQKLGIEPISQASANQRAGRCGRIAPGVCIRLFEEEDFESRPAFTDPEILRSNLASVLLQLDSLKLGRAEEFPFIEPPEPRQLASARKHLFELRALDEQGRLTDIGRRLSRLPIDPTLGRMIVAAREHGDRATEDMLVVAAFLAIQDPRERPSEARGAADAAHREFALADSDFASALALWSAWHEVRRHKSRRQARQWASLRYLNANRLTEWHDLVGQLRGSVDEMFRIRLPEFEPIVMPDKPEEGEKQKIPGALAGRIEQLHQAALAGLLDQVGMRDPAPPKSYQQAAGDHRGKKRRAPTVYLGAHNRRFYLFPGSVTVKAQPKWMMAAEIVETSRVFARMNAPINPRWLEPMASHLITREHNEPTWDAKSGRVTAFETVRLFGLPIVTKRRVDFGAIDPVAARDVFIRRALVEGDFESAQPFWQHNQALIEEIRTLEAKLRRPAFLVDDQALYDFYQARIPAEVTDARKLNHWIKDDRAAAAQLELTRDDLLATEPDDRRLSELPDHWQAGRYRLKLSYHFAPGEPDDGVSLHVPLGLLNRIDIPPTTHLVPGLRREKIEAMIRALPKAERRHFVPAPSFAEAVEERITDTDISLAQAVADELRRMTGHEVDPALLDEQKLPEHLRMRFVAVDEDGEPVDADRDLNALRGRQAQRAQEAFNQRSKHRLEDHQATEWDFDELPETLTIESAGAQVEAHPALVDRGDHVAIELIDDPERARLVHEAGVVRLMLLNRAQMVRQAESDLRGDRTLDTVRLHYSRLKSPRPVPTEGMQPPRRADRAFDQELIFRAAWELAVAGEPPVRDPDTFRQRLARLDGELPQRAMALAQQIRTILEQQHRLRRQLGGRLPLSVIEAAKEIGDQIDLLVHPGLIWLASSERLAALPRYLEGAEKRLEKTERQPERDRMLRVPFAPLAEQVRTRLLKGTPGLVDWQRREALLERLEGHRLAVFAQELAGKGAPKAKDVEAALQAQ</sequence>
<dbReference type="InterPro" id="IPR024590">
    <property type="entry name" value="HrpA_C"/>
</dbReference>
<evidence type="ECO:0000256" key="4">
    <source>
        <dbReference type="ARBA" id="ARBA00022840"/>
    </source>
</evidence>
<evidence type="ECO:0000256" key="1">
    <source>
        <dbReference type="ARBA" id="ARBA00022741"/>
    </source>
</evidence>
<gene>
    <name evidence="8" type="primary">hrpA</name>
    <name evidence="8" type="ORF">GM160_00940</name>
</gene>
<protein>
    <submittedName>
        <fullName evidence="8">ATP-dependent RNA helicase HrpA</fullName>
        <ecNumber evidence="8">3.6.4.13</ecNumber>
    </submittedName>
</protein>
<dbReference type="PROSITE" id="PS51192">
    <property type="entry name" value="HELICASE_ATP_BIND_1"/>
    <property type="match status" value="1"/>
</dbReference>
<dbReference type="InterPro" id="IPR010222">
    <property type="entry name" value="RNA_helicase_HrpA"/>
</dbReference>
<accession>A0A6I6D2K8</accession>
<dbReference type="GO" id="GO:0003724">
    <property type="term" value="F:RNA helicase activity"/>
    <property type="evidence" value="ECO:0007669"/>
    <property type="project" value="UniProtKB-EC"/>
</dbReference>
<dbReference type="Gene3D" id="1.20.120.1080">
    <property type="match status" value="1"/>
</dbReference>
<dbReference type="InterPro" id="IPR011709">
    <property type="entry name" value="DEAD-box_helicase_OB_fold"/>
</dbReference>
<dbReference type="GO" id="GO:0016787">
    <property type="term" value="F:hydrolase activity"/>
    <property type="evidence" value="ECO:0007669"/>
    <property type="project" value="UniProtKB-KW"/>
</dbReference>
<evidence type="ECO:0000259" key="7">
    <source>
        <dbReference type="PROSITE" id="PS51194"/>
    </source>
</evidence>
<dbReference type="PANTHER" id="PTHR18934">
    <property type="entry name" value="ATP-DEPENDENT RNA HELICASE"/>
    <property type="match status" value="1"/>
</dbReference>
<name>A0A6I6D2K8_9GAMM</name>
<dbReference type="GO" id="GO:0003723">
    <property type="term" value="F:RNA binding"/>
    <property type="evidence" value="ECO:0007669"/>
    <property type="project" value="TreeGrafter"/>
</dbReference>
<dbReference type="InterPro" id="IPR001650">
    <property type="entry name" value="Helicase_C-like"/>
</dbReference>
<feature type="region of interest" description="Disordered" evidence="5">
    <location>
        <begin position="734"/>
        <end position="753"/>
    </location>
</feature>
<dbReference type="Pfam" id="PF04408">
    <property type="entry name" value="WHD_HA2"/>
    <property type="match status" value="1"/>
</dbReference>